<dbReference type="EMBL" id="VCBC01000008">
    <property type="protein sequence ID" value="TLU65110.1"/>
    <property type="molecule type" value="Genomic_DNA"/>
</dbReference>
<reference evidence="2 3" key="1">
    <citation type="submission" date="2019-05" db="EMBL/GenBank/DDBJ databases">
        <title>Genome sequences of Thalassotalea litorea 1K03283.</title>
        <authorList>
            <person name="Zhang D."/>
        </authorList>
    </citation>
    <scope>NUCLEOTIDE SEQUENCE [LARGE SCALE GENOMIC DNA]</scope>
    <source>
        <strain evidence="2 3">MCCC 1K03283</strain>
    </source>
</reference>
<dbReference type="OrthoDB" id="9806825at2"/>
<evidence type="ECO:0000313" key="3">
    <source>
        <dbReference type="Proteomes" id="UP000307790"/>
    </source>
</evidence>
<organism evidence="2 3">
    <name type="scientific">Thalassotalea litorea</name>
    <dbReference type="NCBI Taxonomy" id="2020715"/>
    <lineage>
        <taxon>Bacteria</taxon>
        <taxon>Pseudomonadati</taxon>
        <taxon>Pseudomonadota</taxon>
        <taxon>Gammaproteobacteria</taxon>
        <taxon>Alteromonadales</taxon>
        <taxon>Colwelliaceae</taxon>
        <taxon>Thalassotalea</taxon>
    </lineage>
</organism>
<sequence length="960" mass="111108">MNKSLLALTISAVLLSACSSLNEDDVRLADAKERRSTLAELDLQPSPLVKVELPKMEASDLKSAFHEVLKLDIPEDVKANIRQRLAILELLEAEEAQLNGTPGNQYYNEAIAALTDMINQNPGGVGNDRLLYQLAKAYDLQGQQQKSFDTISRLIEEHPGNSYMLELEFRQAEILFSQQRYSEALNSYTAVVQSHENNPFYHIGLYMQGWSLYKMEADEQALVSFTQLLDALIIAEFDNIWTIDEMALLIPKGDQQLLRETFDVMTLIFSYSPEGGGDSIAAHYDKMGERPYTYLNYQDLGNFYLNKQRYTDSVDVYDEFVKRNPNHPGSVWFSKLKMDALVMGNFPTQLMEEKLKFAATYELNSPYWLDKSEINKQKITPVLMDLLQELAQNAHADAQAKRRIVTAAKNPSNAQLNDMASAYQQTARWYQLFLSNFPGHERSNEIMFYLAESYYETEQFRLASKYFEIVAYQQEDDPNGPEAGYALILSQEKLLAQLRSAPAISENNVLLQEYKAQFILHYGNDPRSTMVQNDIIQEFFREGEYEKALLYANNALENDPRLTLEERISALLVIGHSRFAMEDYKDAEMTYERLLVKYDHTLKRYNNINDRLAASIYRQAEVAVEQQDLQQAVDHFARIIRKTPDSPIRVNAQYDMASYLMEMEQWYKAIDQLHEFRVLYPNHKLSQDLLTKLAFAYQQTEQWEQAANYLKMIWAEKPNSDETREMLWLAAETYEKAGNRYQALRSYRVYAHTYPQPLSVNIEAQYKMSEFYRENGDNQKREFWLRKLIASDNKAGEQRNDRSKYLAAMASITFAEQAMDKFSRTKLTLPLANSLKKKRALLDTALAEYNKTLSYGVADFTTQANFQIGAIYNQLASDLMSSQRPQGLDELELEQYDILLEEQAFPFEDRAIAIHEQNVQRSWNGMYNEWIQESFSALSELLPGRYDKQEVIVEVVDEFY</sequence>
<dbReference type="InterPro" id="IPR019734">
    <property type="entry name" value="TPR_rpt"/>
</dbReference>
<keyword evidence="1" id="KW-0802">TPR repeat</keyword>
<dbReference type="PROSITE" id="PS50005">
    <property type="entry name" value="TPR"/>
    <property type="match status" value="2"/>
</dbReference>
<accession>A0A5R9IHU5</accession>
<proteinExistence type="predicted"/>
<dbReference type="GO" id="GO:0051301">
    <property type="term" value="P:cell division"/>
    <property type="evidence" value="ECO:0007669"/>
    <property type="project" value="TreeGrafter"/>
</dbReference>
<keyword evidence="3" id="KW-1185">Reference proteome</keyword>
<gene>
    <name evidence="2" type="ORF">FE810_09290</name>
</gene>
<dbReference type="Pfam" id="PF13174">
    <property type="entry name" value="TPR_6"/>
    <property type="match status" value="2"/>
</dbReference>
<name>A0A5R9IHU5_9GAMM</name>
<dbReference type="AlphaFoldDB" id="A0A5R9IHU5"/>
<feature type="repeat" description="TPR" evidence="1">
    <location>
        <begin position="294"/>
        <end position="327"/>
    </location>
</feature>
<comment type="caution">
    <text evidence="2">The sequence shown here is derived from an EMBL/GenBank/DDBJ whole genome shotgun (WGS) entry which is preliminary data.</text>
</comment>
<dbReference type="RefSeq" id="WP_138319780.1">
    <property type="nucleotide sequence ID" value="NZ_VCBC01000008.1"/>
</dbReference>
<evidence type="ECO:0000256" key="1">
    <source>
        <dbReference type="PROSITE-ProRule" id="PRU00339"/>
    </source>
</evidence>
<dbReference type="PROSITE" id="PS51257">
    <property type="entry name" value="PROKAR_LIPOPROTEIN"/>
    <property type="match status" value="1"/>
</dbReference>
<evidence type="ECO:0000313" key="2">
    <source>
        <dbReference type="EMBL" id="TLU65110.1"/>
    </source>
</evidence>
<feature type="repeat" description="TPR" evidence="1">
    <location>
        <begin position="613"/>
        <end position="646"/>
    </location>
</feature>
<dbReference type="Pfam" id="PF13432">
    <property type="entry name" value="TPR_16"/>
    <property type="match status" value="1"/>
</dbReference>
<dbReference type="PANTHER" id="PTHR12558:SF13">
    <property type="entry name" value="CELL DIVISION CYCLE PROTEIN 27 HOMOLOG"/>
    <property type="match status" value="1"/>
</dbReference>
<dbReference type="Gene3D" id="1.25.40.10">
    <property type="entry name" value="Tetratricopeptide repeat domain"/>
    <property type="match status" value="5"/>
</dbReference>
<dbReference type="SMART" id="SM00028">
    <property type="entry name" value="TPR"/>
    <property type="match status" value="9"/>
</dbReference>
<dbReference type="SUPFAM" id="SSF48452">
    <property type="entry name" value="TPR-like"/>
    <property type="match status" value="3"/>
</dbReference>
<dbReference type="PANTHER" id="PTHR12558">
    <property type="entry name" value="CELL DIVISION CYCLE 16,23,27"/>
    <property type="match status" value="1"/>
</dbReference>
<dbReference type="Proteomes" id="UP000307790">
    <property type="component" value="Unassembled WGS sequence"/>
</dbReference>
<protein>
    <submittedName>
        <fullName evidence="2">Tetratricopeptide repeat protein</fullName>
    </submittedName>
</protein>
<dbReference type="InterPro" id="IPR011990">
    <property type="entry name" value="TPR-like_helical_dom_sf"/>
</dbReference>